<dbReference type="AlphaFoldDB" id="A0A6P3WVR7"/>
<dbReference type="PANTHER" id="PTHR46060">
    <property type="entry name" value="MARINER MOS1 TRANSPOSASE-LIKE PROTEIN"/>
    <property type="match status" value="1"/>
</dbReference>
<organism evidence="2 3">
    <name type="scientific">Dinoponera quadriceps</name>
    <name type="common">South American ant</name>
    <dbReference type="NCBI Taxonomy" id="609295"/>
    <lineage>
        <taxon>Eukaryota</taxon>
        <taxon>Metazoa</taxon>
        <taxon>Ecdysozoa</taxon>
        <taxon>Arthropoda</taxon>
        <taxon>Hexapoda</taxon>
        <taxon>Insecta</taxon>
        <taxon>Pterygota</taxon>
        <taxon>Neoptera</taxon>
        <taxon>Endopterygota</taxon>
        <taxon>Hymenoptera</taxon>
        <taxon>Apocrita</taxon>
        <taxon>Aculeata</taxon>
        <taxon>Formicoidea</taxon>
        <taxon>Formicidae</taxon>
        <taxon>Ponerinae</taxon>
        <taxon>Ponerini</taxon>
        <taxon>Dinoponera</taxon>
    </lineage>
</organism>
<accession>A0A6P3WVR7</accession>
<dbReference type="InterPro" id="IPR052709">
    <property type="entry name" value="Transposase-MT_Hybrid"/>
</dbReference>
<evidence type="ECO:0000313" key="3">
    <source>
        <dbReference type="RefSeq" id="XP_014469754.1"/>
    </source>
</evidence>
<dbReference type="Proteomes" id="UP000515204">
    <property type="component" value="Unplaced"/>
</dbReference>
<keyword evidence="2" id="KW-1185">Reference proteome</keyword>
<gene>
    <name evidence="3" type="primary">LOC106741868</name>
</gene>
<dbReference type="GeneID" id="106741868"/>
<evidence type="ECO:0000259" key="1">
    <source>
        <dbReference type="Pfam" id="PF17906"/>
    </source>
</evidence>
<dbReference type="PANTHER" id="PTHR46060:SF1">
    <property type="entry name" value="MARINER MOS1 TRANSPOSASE-LIKE PROTEIN"/>
    <property type="match status" value="1"/>
</dbReference>
<proteinExistence type="predicted"/>
<protein>
    <submittedName>
        <fullName evidence="3">Uncharacterized protein LOC106741868</fullName>
    </submittedName>
</protein>
<reference evidence="3" key="1">
    <citation type="submission" date="2025-08" db="UniProtKB">
        <authorList>
            <consortium name="RefSeq"/>
        </authorList>
    </citation>
    <scope>IDENTIFICATION</scope>
</reference>
<dbReference type="KEGG" id="dqu:106741868"/>
<name>A0A6P3WVR7_DINQU</name>
<evidence type="ECO:0000313" key="2">
    <source>
        <dbReference type="Proteomes" id="UP000515204"/>
    </source>
</evidence>
<dbReference type="InterPro" id="IPR041426">
    <property type="entry name" value="Mos1_HTH"/>
</dbReference>
<dbReference type="RefSeq" id="XP_014469754.1">
    <property type="nucleotide sequence ID" value="XM_014614268.1"/>
</dbReference>
<dbReference type="Gene3D" id="1.10.10.1450">
    <property type="match status" value="1"/>
</dbReference>
<sequence length="135" mass="15664">MDKFEYRAVIKFFVLDGLTPKEIHSKLTKVYGNSAPSISTVKKWAAEFKYGRTSLEDNPREGRPKTATTPETIEKVHNIVLDDRRVKLCEIAEAVGISEERVRNILHKELGMRKLCARWVPHLLNADQKHMRKRH</sequence>
<dbReference type="Pfam" id="PF17906">
    <property type="entry name" value="HTH_48"/>
    <property type="match status" value="1"/>
</dbReference>
<dbReference type="OrthoDB" id="10059877at2759"/>
<feature type="domain" description="Mos1 transposase HTH" evidence="1">
    <location>
        <begin position="6"/>
        <end position="50"/>
    </location>
</feature>